<dbReference type="GO" id="GO:0050808">
    <property type="term" value="P:synapse organization"/>
    <property type="evidence" value="ECO:0007669"/>
    <property type="project" value="TreeGrafter"/>
</dbReference>
<accession>A0A182U371</accession>
<dbReference type="STRING" id="34690.A0A182U371"/>
<sequence length="105" mass="11890">MVDIQPNRHLFAQTATTTIPWGDTMHLLTHPEPEPTLDNMDHMDMGAATGMTFIADERFQSFYVESSGVWTLQIKYVQARDAGIYECQVSTEPKISARVHLHVVD</sequence>
<evidence type="ECO:0008006" key="3">
    <source>
        <dbReference type="Google" id="ProtNLM"/>
    </source>
</evidence>
<dbReference type="InterPro" id="IPR036179">
    <property type="entry name" value="Ig-like_dom_sf"/>
</dbReference>
<proteinExistence type="predicted"/>
<evidence type="ECO:0000313" key="1">
    <source>
        <dbReference type="EnsemblMetazoa" id="AMEC013100-PA"/>
    </source>
</evidence>
<dbReference type="VEuPathDB" id="VectorBase:AMEC013100"/>
<dbReference type="InterPro" id="IPR037448">
    <property type="entry name" value="Zig-8"/>
</dbReference>
<organism evidence="1 2">
    <name type="scientific">Anopheles melas</name>
    <dbReference type="NCBI Taxonomy" id="34690"/>
    <lineage>
        <taxon>Eukaryota</taxon>
        <taxon>Metazoa</taxon>
        <taxon>Ecdysozoa</taxon>
        <taxon>Arthropoda</taxon>
        <taxon>Hexapoda</taxon>
        <taxon>Insecta</taxon>
        <taxon>Pterygota</taxon>
        <taxon>Neoptera</taxon>
        <taxon>Endopterygota</taxon>
        <taxon>Diptera</taxon>
        <taxon>Nematocera</taxon>
        <taxon>Culicoidea</taxon>
        <taxon>Culicidae</taxon>
        <taxon>Anophelinae</taxon>
        <taxon>Anopheles</taxon>
    </lineage>
</organism>
<dbReference type="InterPro" id="IPR013783">
    <property type="entry name" value="Ig-like_fold"/>
</dbReference>
<reference evidence="2" key="1">
    <citation type="submission" date="2014-01" db="EMBL/GenBank/DDBJ databases">
        <title>The Genome Sequence of Anopheles melas CM1001059_A (V2).</title>
        <authorList>
            <consortium name="The Broad Institute Genomics Platform"/>
            <person name="Neafsey D.E."/>
            <person name="Besansky N."/>
            <person name="Howell P."/>
            <person name="Walton C."/>
            <person name="Young S.K."/>
            <person name="Zeng Q."/>
            <person name="Gargeya S."/>
            <person name="Fitzgerald M."/>
            <person name="Haas B."/>
            <person name="Abouelleil A."/>
            <person name="Allen A.W."/>
            <person name="Alvarado L."/>
            <person name="Arachchi H.M."/>
            <person name="Berlin A.M."/>
            <person name="Chapman S.B."/>
            <person name="Gainer-Dewar J."/>
            <person name="Goldberg J."/>
            <person name="Griggs A."/>
            <person name="Gujja S."/>
            <person name="Hansen M."/>
            <person name="Howarth C."/>
            <person name="Imamovic A."/>
            <person name="Ireland A."/>
            <person name="Larimer J."/>
            <person name="McCowan C."/>
            <person name="Murphy C."/>
            <person name="Pearson M."/>
            <person name="Poon T.W."/>
            <person name="Priest M."/>
            <person name="Roberts A."/>
            <person name="Saif S."/>
            <person name="Shea T."/>
            <person name="Sisk P."/>
            <person name="Sykes S."/>
            <person name="Wortman J."/>
            <person name="Nusbaum C."/>
            <person name="Birren B."/>
        </authorList>
    </citation>
    <scope>NUCLEOTIDE SEQUENCE [LARGE SCALE GENOMIC DNA]</scope>
    <source>
        <strain evidence="2">CM1001059</strain>
    </source>
</reference>
<dbReference type="EnsemblMetazoa" id="AMEC013100-RA">
    <property type="protein sequence ID" value="AMEC013100-PA"/>
    <property type="gene ID" value="AMEC013100"/>
</dbReference>
<dbReference type="CDD" id="cd00096">
    <property type="entry name" value="Ig"/>
    <property type="match status" value="1"/>
</dbReference>
<protein>
    <recommendedName>
        <fullName evidence="3">Ig-like domain-containing protein</fullName>
    </recommendedName>
</protein>
<evidence type="ECO:0000313" key="2">
    <source>
        <dbReference type="Proteomes" id="UP000075902"/>
    </source>
</evidence>
<dbReference type="Proteomes" id="UP000075902">
    <property type="component" value="Unassembled WGS sequence"/>
</dbReference>
<dbReference type="Gene3D" id="2.60.40.10">
    <property type="entry name" value="Immunoglobulins"/>
    <property type="match status" value="1"/>
</dbReference>
<reference evidence="1" key="2">
    <citation type="submission" date="2020-05" db="UniProtKB">
        <authorList>
            <consortium name="EnsemblMetazoa"/>
        </authorList>
    </citation>
    <scope>IDENTIFICATION</scope>
    <source>
        <strain evidence="1">CM1001059</strain>
    </source>
</reference>
<dbReference type="SUPFAM" id="SSF48726">
    <property type="entry name" value="Immunoglobulin"/>
    <property type="match status" value="1"/>
</dbReference>
<dbReference type="AlphaFoldDB" id="A0A182U371"/>
<dbReference type="GO" id="GO:0032589">
    <property type="term" value="C:neuron projection membrane"/>
    <property type="evidence" value="ECO:0007669"/>
    <property type="project" value="TreeGrafter"/>
</dbReference>
<name>A0A182U371_9DIPT</name>
<dbReference type="PANTHER" id="PTHR23279:SF21">
    <property type="entry name" value="DEFECTIVE PROBOSCIS EXTENSION RESPONSE 11, ISOFORM B-RELATED"/>
    <property type="match status" value="1"/>
</dbReference>
<dbReference type="PANTHER" id="PTHR23279">
    <property type="entry name" value="DEFECTIVE PROBOSCIS EXTENSION RESPONSE DPR -RELATED"/>
    <property type="match status" value="1"/>
</dbReference>
<keyword evidence="2" id="KW-1185">Reference proteome</keyword>